<protein>
    <submittedName>
        <fullName evidence="2">DZIP3-like HEPN domain-containing protein</fullName>
    </submittedName>
</protein>
<dbReference type="WBParaSite" id="Pan_g13726.t2">
    <property type="protein sequence ID" value="Pan_g13726.t2"/>
    <property type="gene ID" value="Pan_g13726"/>
</dbReference>
<evidence type="ECO:0000313" key="2">
    <source>
        <dbReference type="WBParaSite" id="Pan_g13726.t2"/>
    </source>
</evidence>
<dbReference type="Proteomes" id="UP000492821">
    <property type="component" value="Unassembled WGS sequence"/>
</dbReference>
<proteinExistence type="predicted"/>
<dbReference type="AlphaFoldDB" id="A0A7E4UWP1"/>
<organism evidence="1 2">
    <name type="scientific">Panagrellus redivivus</name>
    <name type="common">Microworm</name>
    <dbReference type="NCBI Taxonomy" id="6233"/>
    <lineage>
        <taxon>Eukaryota</taxon>
        <taxon>Metazoa</taxon>
        <taxon>Ecdysozoa</taxon>
        <taxon>Nematoda</taxon>
        <taxon>Chromadorea</taxon>
        <taxon>Rhabditida</taxon>
        <taxon>Tylenchina</taxon>
        <taxon>Panagrolaimomorpha</taxon>
        <taxon>Panagrolaimoidea</taxon>
        <taxon>Panagrolaimidae</taxon>
        <taxon>Panagrellus</taxon>
    </lineage>
</organism>
<name>A0A7E4UWP1_PANRE</name>
<sequence length="291" mass="33327">MASVIRNSYAYGRQPEDAVKFKDYILFDSFLKVLLRYCSDKLAGFRHPDEIKTLANHPAIVPYKDLLMDEYFAIRWKALCEKCPVTDRRYTGSMKDEANNIKLALAKQGSLLKCFGDFPAPPGENSEDLRRFYQELLALQRNGKRKYSVNQRSYISHSLTMVKRKLIIMNSKEQNQQTVEHPSISPKRSLDQAFGTINKDKAETPENGGPPEKRANIELSTIASEQGPKSANTNNPMKAVDFFIFANPQLSDEEAFLQFSYLKSDIRAYFDNFEKNQALLCQELTKRGQNL</sequence>
<reference evidence="2" key="2">
    <citation type="submission" date="2020-10" db="UniProtKB">
        <authorList>
            <consortium name="WormBaseParasite"/>
        </authorList>
    </citation>
    <scope>IDENTIFICATION</scope>
</reference>
<keyword evidence="1" id="KW-1185">Reference proteome</keyword>
<evidence type="ECO:0000313" key="1">
    <source>
        <dbReference type="Proteomes" id="UP000492821"/>
    </source>
</evidence>
<accession>A0A7E4UWP1</accession>
<reference evidence="1" key="1">
    <citation type="journal article" date="2013" name="Genetics">
        <title>The draft genome and transcriptome of Panagrellus redivivus are shaped by the harsh demands of a free-living lifestyle.</title>
        <authorList>
            <person name="Srinivasan J."/>
            <person name="Dillman A.R."/>
            <person name="Macchietto M.G."/>
            <person name="Heikkinen L."/>
            <person name="Lakso M."/>
            <person name="Fracchia K.M."/>
            <person name="Antoshechkin I."/>
            <person name="Mortazavi A."/>
            <person name="Wong G."/>
            <person name="Sternberg P.W."/>
        </authorList>
    </citation>
    <scope>NUCLEOTIDE SEQUENCE [LARGE SCALE GENOMIC DNA]</scope>
    <source>
        <strain evidence="1">MT8872</strain>
    </source>
</reference>